<reference evidence="1" key="1">
    <citation type="submission" date="2020-05" db="EMBL/GenBank/DDBJ databases">
        <title>Large-scale comparative analyses of tick genomes elucidate their genetic diversity and vector capacities.</title>
        <authorList>
            <person name="Jia N."/>
            <person name="Wang J."/>
            <person name="Shi W."/>
            <person name="Du L."/>
            <person name="Sun Y."/>
            <person name="Zhan W."/>
            <person name="Jiang J."/>
            <person name="Wang Q."/>
            <person name="Zhang B."/>
            <person name="Ji P."/>
            <person name="Sakyi L.B."/>
            <person name="Cui X."/>
            <person name="Yuan T."/>
            <person name="Jiang B."/>
            <person name="Yang W."/>
            <person name="Lam T.T.-Y."/>
            <person name="Chang Q."/>
            <person name="Ding S."/>
            <person name="Wang X."/>
            <person name="Zhu J."/>
            <person name="Ruan X."/>
            <person name="Zhao L."/>
            <person name="Wei J."/>
            <person name="Que T."/>
            <person name="Du C."/>
            <person name="Cheng J."/>
            <person name="Dai P."/>
            <person name="Han X."/>
            <person name="Huang E."/>
            <person name="Gao Y."/>
            <person name="Liu J."/>
            <person name="Shao H."/>
            <person name="Ye R."/>
            <person name="Li L."/>
            <person name="Wei W."/>
            <person name="Wang X."/>
            <person name="Wang C."/>
            <person name="Yang T."/>
            <person name="Huo Q."/>
            <person name="Li W."/>
            <person name="Guo W."/>
            <person name="Chen H."/>
            <person name="Zhou L."/>
            <person name="Ni X."/>
            <person name="Tian J."/>
            <person name="Zhou Y."/>
            <person name="Sheng Y."/>
            <person name="Liu T."/>
            <person name="Pan Y."/>
            <person name="Xia L."/>
            <person name="Li J."/>
            <person name="Zhao F."/>
            <person name="Cao W."/>
        </authorList>
    </citation>
    <scope>NUCLEOTIDE SEQUENCE</scope>
    <source>
        <strain evidence="1">Hyas-2018</strain>
    </source>
</reference>
<evidence type="ECO:0000313" key="1">
    <source>
        <dbReference type="EMBL" id="KAH6931031.1"/>
    </source>
</evidence>
<dbReference type="Proteomes" id="UP000821845">
    <property type="component" value="Chromosome 5"/>
</dbReference>
<sequence>MGHAAQDCREKEDRPRLFQADAANEKYFLLAKGNRHDIKAYVGLGSQCVTIRREDADRIGIILTATDERLTIGGYGSGRVTRCGEATTHVTVDQATADVRVLIVPNESQAIPLIIGQPFTEQPHVTIVRRRNTLRIFDEKINEDENDTLQSMKIPDLPQRPVCLWALESTVVPPNYVGIVKL</sequence>
<proteinExistence type="predicted"/>
<organism evidence="1 2">
    <name type="scientific">Hyalomma asiaticum</name>
    <name type="common">Tick</name>
    <dbReference type="NCBI Taxonomy" id="266040"/>
    <lineage>
        <taxon>Eukaryota</taxon>
        <taxon>Metazoa</taxon>
        <taxon>Ecdysozoa</taxon>
        <taxon>Arthropoda</taxon>
        <taxon>Chelicerata</taxon>
        <taxon>Arachnida</taxon>
        <taxon>Acari</taxon>
        <taxon>Parasitiformes</taxon>
        <taxon>Ixodida</taxon>
        <taxon>Ixodoidea</taxon>
        <taxon>Ixodidae</taxon>
        <taxon>Hyalomminae</taxon>
        <taxon>Hyalomma</taxon>
    </lineage>
</organism>
<dbReference type="EMBL" id="CM023485">
    <property type="protein sequence ID" value="KAH6931031.1"/>
    <property type="molecule type" value="Genomic_DNA"/>
</dbReference>
<keyword evidence="2" id="KW-1185">Reference proteome</keyword>
<gene>
    <name evidence="1" type="ORF">HPB50_021625</name>
</gene>
<protein>
    <submittedName>
        <fullName evidence="1">Uncharacterized protein</fullName>
    </submittedName>
</protein>
<evidence type="ECO:0000313" key="2">
    <source>
        <dbReference type="Proteomes" id="UP000821845"/>
    </source>
</evidence>
<accession>A0ACB7SAE2</accession>
<comment type="caution">
    <text evidence="1">The sequence shown here is derived from an EMBL/GenBank/DDBJ whole genome shotgun (WGS) entry which is preliminary data.</text>
</comment>
<name>A0ACB7SAE2_HYAAI</name>